<accession>A0ABQ9J9Y1</accession>
<dbReference type="Proteomes" id="UP001162164">
    <property type="component" value="Unassembled WGS sequence"/>
</dbReference>
<evidence type="ECO:0000313" key="2">
    <source>
        <dbReference type="EMBL" id="KAJ8974257.1"/>
    </source>
</evidence>
<proteinExistence type="predicted"/>
<evidence type="ECO:0000256" key="1">
    <source>
        <dbReference type="SAM" id="MobiDB-lite"/>
    </source>
</evidence>
<name>A0ABQ9J9Y1_9CUCU</name>
<feature type="region of interest" description="Disordered" evidence="1">
    <location>
        <begin position="1"/>
        <end position="34"/>
    </location>
</feature>
<dbReference type="EMBL" id="JAPWTJ010001026">
    <property type="protein sequence ID" value="KAJ8974257.1"/>
    <property type="molecule type" value="Genomic_DNA"/>
</dbReference>
<gene>
    <name evidence="2" type="ORF">NQ317_008264</name>
</gene>
<keyword evidence="3" id="KW-1185">Reference proteome</keyword>
<reference evidence="2" key="1">
    <citation type="journal article" date="2023" name="Insect Mol. Biol.">
        <title>Genome sequencing provides insights into the evolution of gene families encoding plant cell wall-degrading enzymes in longhorned beetles.</title>
        <authorList>
            <person name="Shin N.R."/>
            <person name="Okamura Y."/>
            <person name="Kirsch R."/>
            <person name="Pauchet Y."/>
        </authorList>
    </citation>
    <scope>NUCLEOTIDE SEQUENCE</scope>
    <source>
        <strain evidence="2">MMC_N1</strain>
    </source>
</reference>
<evidence type="ECO:0000313" key="3">
    <source>
        <dbReference type="Proteomes" id="UP001162164"/>
    </source>
</evidence>
<protein>
    <submittedName>
        <fullName evidence="2">Uncharacterized protein</fullName>
    </submittedName>
</protein>
<comment type="caution">
    <text evidence="2">The sequence shown here is derived from an EMBL/GenBank/DDBJ whole genome shotgun (WGS) entry which is preliminary data.</text>
</comment>
<organism evidence="2 3">
    <name type="scientific">Molorchus minor</name>
    <dbReference type="NCBI Taxonomy" id="1323400"/>
    <lineage>
        <taxon>Eukaryota</taxon>
        <taxon>Metazoa</taxon>
        <taxon>Ecdysozoa</taxon>
        <taxon>Arthropoda</taxon>
        <taxon>Hexapoda</taxon>
        <taxon>Insecta</taxon>
        <taxon>Pterygota</taxon>
        <taxon>Neoptera</taxon>
        <taxon>Endopterygota</taxon>
        <taxon>Coleoptera</taxon>
        <taxon>Polyphaga</taxon>
        <taxon>Cucujiformia</taxon>
        <taxon>Chrysomeloidea</taxon>
        <taxon>Cerambycidae</taxon>
        <taxon>Lamiinae</taxon>
        <taxon>Monochamini</taxon>
        <taxon>Molorchus</taxon>
    </lineage>
</organism>
<sequence length="94" mass="10395">MAAMHMVASGEPQPIPIESAVPLSQNTPPAASNEGDRVILNTTRRSTITRVQQVFKQLLLSLGTEHCLQVLLFILTRTENFDTLVEAGYVDFVR</sequence>